<evidence type="ECO:0000313" key="20">
    <source>
        <dbReference type="EMBL" id="MBO8476694.1"/>
    </source>
</evidence>
<dbReference type="Pfam" id="PF01148">
    <property type="entry name" value="CTP_transf_1"/>
    <property type="match status" value="1"/>
</dbReference>
<protein>
    <recommendedName>
        <fullName evidence="7 18">Phosphatidate cytidylyltransferase</fullName>
        <ecNumber evidence="6 18">2.7.7.41</ecNumber>
    </recommendedName>
</protein>
<reference evidence="20" key="1">
    <citation type="submission" date="2020-10" db="EMBL/GenBank/DDBJ databases">
        <authorList>
            <person name="Gilroy R."/>
        </authorList>
    </citation>
    <scope>NUCLEOTIDE SEQUENCE</scope>
    <source>
        <strain evidence="20">6919</strain>
    </source>
</reference>
<dbReference type="PROSITE" id="PS01315">
    <property type="entry name" value="CDS"/>
    <property type="match status" value="1"/>
</dbReference>
<feature type="transmembrane region" description="Helical" evidence="19">
    <location>
        <begin position="114"/>
        <end position="131"/>
    </location>
</feature>
<evidence type="ECO:0000256" key="2">
    <source>
        <dbReference type="ARBA" id="ARBA00004651"/>
    </source>
</evidence>
<reference evidence="20" key="2">
    <citation type="journal article" date="2021" name="PeerJ">
        <title>Extensive microbial diversity within the chicken gut microbiome revealed by metagenomics and culture.</title>
        <authorList>
            <person name="Gilroy R."/>
            <person name="Ravi A."/>
            <person name="Getino M."/>
            <person name="Pursley I."/>
            <person name="Horton D.L."/>
            <person name="Alikhan N.F."/>
            <person name="Baker D."/>
            <person name="Gharbi K."/>
            <person name="Hall N."/>
            <person name="Watson M."/>
            <person name="Adriaenssens E.M."/>
            <person name="Foster-Nyarko E."/>
            <person name="Jarju S."/>
            <person name="Secka A."/>
            <person name="Antonio M."/>
            <person name="Oren A."/>
            <person name="Chaudhuri R.R."/>
            <person name="La Ragione R."/>
            <person name="Hildebrand F."/>
            <person name="Pallen M.J."/>
        </authorList>
    </citation>
    <scope>NUCLEOTIDE SEQUENCE</scope>
    <source>
        <strain evidence="20">6919</strain>
    </source>
</reference>
<comment type="caution">
    <text evidence="20">The sequence shown here is derived from an EMBL/GenBank/DDBJ whole genome shotgun (WGS) entry which is preliminary data.</text>
</comment>
<dbReference type="GO" id="GO:0004605">
    <property type="term" value="F:phosphatidate cytidylyltransferase activity"/>
    <property type="evidence" value="ECO:0007669"/>
    <property type="project" value="UniProtKB-EC"/>
</dbReference>
<name>A0A9D9IRC8_9BACT</name>
<evidence type="ECO:0000256" key="15">
    <source>
        <dbReference type="ARBA" id="ARBA00023136"/>
    </source>
</evidence>
<dbReference type="PANTHER" id="PTHR46382:SF1">
    <property type="entry name" value="PHOSPHATIDATE CYTIDYLYLTRANSFERASE"/>
    <property type="match status" value="1"/>
</dbReference>
<evidence type="ECO:0000256" key="19">
    <source>
        <dbReference type="SAM" id="Phobius"/>
    </source>
</evidence>
<evidence type="ECO:0000256" key="3">
    <source>
        <dbReference type="ARBA" id="ARBA00005119"/>
    </source>
</evidence>
<evidence type="ECO:0000256" key="5">
    <source>
        <dbReference type="ARBA" id="ARBA00010185"/>
    </source>
</evidence>
<feature type="transmembrane region" description="Helical" evidence="19">
    <location>
        <begin position="82"/>
        <end position="102"/>
    </location>
</feature>
<evidence type="ECO:0000256" key="9">
    <source>
        <dbReference type="ARBA" id="ARBA00022516"/>
    </source>
</evidence>
<evidence type="ECO:0000256" key="7">
    <source>
        <dbReference type="ARBA" id="ARBA00019373"/>
    </source>
</evidence>
<dbReference type="InterPro" id="IPR000374">
    <property type="entry name" value="PC_trans"/>
</dbReference>
<feature type="transmembrane region" description="Helical" evidence="19">
    <location>
        <begin position="209"/>
        <end position="229"/>
    </location>
</feature>
<comment type="catalytic activity">
    <reaction evidence="1 18">
        <text>a 1,2-diacyl-sn-glycero-3-phosphate + CTP + H(+) = a CDP-1,2-diacyl-sn-glycerol + diphosphate</text>
        <dbReference type="Rhea" id="RHEA:16229"/>
        <dbReference type="ChEBI" id="CHEBI:15378"/>
        <dbReference type="ChEBI" id="CHEBI:33019"/>
        <dbReference type="ChEBI" id="CHEBI:37563"/>
        <dbReference type="ChEBI" id="CHEBI:58332"/>
        <dbReference type="ChEBI" id="CHEBI:58608"/>
        <dbReference type="EC" id="2.7.7.41"/>
    </reaction>
</comment>
<proteinExistence type="inferred from homology"/>
<evidence type="ECO:0000313" key="21">
    <source>
        <dbReference type="Proteomes" id="UP000823598"/>
    </source>
</evidence>
<keyword evidence="8" id="KW-1003">Cell membrane</keyword>
<keyword evidence="17" id="KW-1208">Phospholipid metabolism</keyword>
<keyword evidence="11 18" id="KW-0812">Transmembrane</keyword>
<evidence type="ECO:0000256" key="1">
    <source>
        <dbReference type="ARBA" id="ARBA00001698"/>
    </source>
</evidence>
<keyword evidence="16" id="KW-0594">Phospholipid biosynthesis</keyword>
<accession>A0A9D9IRC8</accession>
<sequence length="271" mass="30231">MKNIVQRTITGAVYVALLVVAAICGDAFFAIVFSFILVAGILEFSKLNYQGQKIPWLTVIMDSVGGVVLFLSLFAACMSHNVHWLLCYVPYVLLRPIVQLYIKGNTIESLKISAMGQLYIAMLLSLLNFIYFEYGDIHLLLASLIFIWVNDTGAFCIGSLTGKHRLFERISPKKTWEGFFGGLIFNIIAALISYGSFYDISECFSILEWTSYSLFVTIFATWGDLLESLIKRSVGAKDSGHMLPGHGGVLDRIDSLLLVTPMTLLFFFLIS</sequence>
<comment type="subcellular location">
    <subcellularLocation>
        <location evidence="2">Cell membrane</location>
        <topology evidence="2">Multi-pass membrane protein</topology>
    </subcellularLocation>
</comment>
<evidence type="ECO:0000256" key="6">
    <source>
        <dbReference type="ARBA" id="ARBA00012487"/>
    </source>
</evidence>
<keyword evidence="12 18" id="KW-0548">Nucleotidyltransferase</keyword>
<dbReference type="GO" id="GO:0005886">
    <property type="term" value="C:plasma membrane"/>
    <property type="evidence" value="ECO:0007669"/>
    <property type="project" value="UniProtKB-SubCell"/>
</dbReference>
<evidence type="ECO:0000256" key="4">
    <source>
        <dbReference type="ARBA" id="ARBA00005189"/>
    </source>
</evidence>
<feature type="transmembrane region" description="Helical" evidence="19">
    <location>
        <begin position="54"/>
        <end position="76"/>
    </location>
</feature>
<comment type="pathway">
    <text evidence="3 18">Phospholipid metabolism; CDP-diacylglycerol biosynthesis; CDP-diacylglycerol from sn-glycerol 3-phosphate: step 3/3.</text>
</comment>
<dbReference type="Proteomes" id="UP000823598">
    <property type="component" value="Unassembled WGS sequence"/>
</dbReference>
<dbReference type="EC" id="2.7.7.41" evidence="6 18"/>
<gene>
    <name evidence="20" type="ORF">IAB88_06850</name>
</gene>
<evidence type="ECO:0000256" key="17">
    <source>
        <dbReference type="ARBA" id="ARBA00023264"/>
    </source>
</evidence>
<feature type="transmembrane region" description="Helical" evidence="19">
    <location>
        <begin position="12"/>
        <end position="42"/>
    </location>
</feature>
<comment type="pathway">
    <text evidence="4">Lipid metabolism.</text>
</comment>
<keyword evidence="9" id="KW-0444">Lipid biosynthesis</keyword>
<evidence type="ECO:0000256" key="8">
    <source>
        <dbReference type="ARBA" id="ARBA00022475"/>
    </source>
</evidence>
<keyword evidence="10 18" id="KW-0808">Transferase</keyword>
<keyword evidence="14" id="KW-0443">Lipid metabolism</keyword>
<comment type="similarity">
    <text evidence="5 18">Belongs to the CDS family.</text>
</comment>
<evidence type="ECO:0000256" key="10">
    <source>
        <dbReference type="ARBA" id="ARBA00022679"/>
    </source>
</evidence>
<feature type="transmembrane region" description="Helical" evidence="19">
    <location>
        <begin position="249"/>
        <end position="270"/>
    </location>
</feature>
<feature type="transmembrane region" description="Helical" evidence="19">
    <location>
        <begin position="178"/>
        <end position="197"/>
    </location>
</feature>
<keyword evidence="13 19" id="KW-1133">Transmembrane helix</keyword>
<evidence type="ECO:0000256" key="11">
    <source>
        <dbReference type="ARBA" id="ARBA00022692"/>
    </source>
</evidence>
<dbReference type="PANTHER" id="PTHR46382">
    <property type="entry name" value="PHOSPHATIDATE CYTIDYLYLTRANSFERASE"/>
    <property type="match status" value="1"/>
</dbReference>
<keyword evidence="15 19" id="KW-0472">Membrane</keyword>
<evidence type="ECO:0000256" key="18">
    <source>
        <dbReference type="RuleBase" id="RU003938"/>
    </source>
</evidence>
<evidence type="ECO:0000256" key="13">
    <source>
        <dbReference type="ARBA" id="ARBA00022989"/>
    </source>
</evidence>
<organism evidence="20 21">
    <name type="scientific">Candidatus Limisoma faecipullorum</name>
    <dbReference type="NCBI Taxonomy" id="2840854"/>
    <lineage>
        <taxon>Bacteria</taxon>
        <taxon>Pseudomonadati</taxon>
        <taxon>Bacteroidota</taxon>
        <taxon>Bacteroidia</taxon>
        <taxon>Bacteroidales</taxon>
        <taxon>Candidatus Limisoma</taxon>
    </lineage>
</organism>
<dbReference type="AlphaFoldDB" id="A0A9D9IRC8"/>
<evidence type="ECO:0000256" key="14">
    <source>
        <dbReference type="ARBA" id="ARBA00023098"/>
    </source>
</evidence>
<evidence type="ECO:0000256" key="16">
    <source>
        <dbReference type="ARBA" id="ARBA00023209"/>
    </source>
</evidence>
<dbReference type="GO" id="GO:0016024">
    <property type="term" value="P:CDP-diacylglycerol biosynthetic process"/>
    <property type="evidence" value="ECO:0007669"/>
    <property type="project" value="TreeGrafter"/>
</dbReference>
<evidence type="ECO:0000256" key="12">
    <source>
        <dbReference type="ARBA" id="ARBA00022695"/>
    </source>
</evidence>
<feature type="transmembrane region" description="Helical" evidence="19">
    <location>
        <begin position="137"/>
        <end position="157"/>
    </location>
</feature>
<dbReference type="EMBL" id="JADIMC010000077">
    <property type="protein sequence ID" value="MBO8476694.1"/>
    <property type="molecule type" value="Genomic_DNA"/>
</dbReference>